<accession>A0A8K1CAI3</accession>
<name>A0A8K1CAI3_PYTOL</name>
<dbReference type="OrthoDB" id="10262413at2759"/>
<dbReference type="CDD" id="cd22967">
    <property type="entry name" value="DD_AK7"/>
    <property type="match status" value="1"/>
</dbReference>
<dbReference type="EMBL" id="SPLM01000109">
    <property type="protein sequence ID" value="TMW59418.1"/>
    <property type="molecule type" value="Genomic_DNA"/>
</dbReference>
<protein>
    <recommendedName>
        <fullName evidence="7">Adenylate kinase</fullName>
    </recommendedName>
</protein>
<dbReference type="Proteomes" id="UP000794436">
    <property type="component" value="Unassembled WGS sequence"/>
</dbReference>
<evidence type="ECO:0000313" key="6">
    <source>
        <dbReference type="Proteomes" id="UP000794436"/>
    </source>
</evidence>
<proteinExistence type="predicted"/>
<dbReference type="SUPFAM" id="SSF51735">
    <property type="entry name" value="NAD(P)-binding Rossmann-fold domains"/>
    <property type="match status" value="1"/>
</dbReference>
<feature type="compositionally biased region" description="Acidic residues" evidence="4">
    <location>
        <begin position="496"/>
        <end position="511"/>
    </location>
</feature>
<dbReference type="GO" id="GO:0005524">
    <property type="term" value="F:ATP binding"/>
    <property type="evidence" value="ECO:0007669"/>
    <property type="project" value="InterPro"/>
</dbReference>
<dbReference type="GO" id="GO:0006139">
    <property type="term" value="P:nucleobase-containing compound metabolic process"/>
    <property type="evidence" value="ECO:0007669"/>
    <property type="project" value="InterPro"/>
</dbReference>
<evidence type="ECO:0000256" key="1">
    <source>
        <dbReference type="ARBA" id="ARBA00022679"/>
    </source>
</evidence>
<dbReference type="Gene3D" id="3.40.50.300">
    <property type="entry name" value="P-loop containing nucleotide triphosphate hydrolases"/>
    <property type="match status" value="1"/>
</dbReference>
<keyword evidence="3" id="KW-0418">Kinase</keyword>
<evidence type="ECO:0000313" key="5">
    <source>
        <dbReference type="EMBL" id="TMW59418.1"/>
    </source>
</evidence>
<dbReference type="InterPro" id="IPR047499">
    <property type="entry name" value="DD_AK7"/>
</dbReference>
<dbReference type="GO" id="GO:0019205">
    <property type="term" value="F:nucleobase-containing compound kinase activity"/>
    <property type="evidence" value="ECO:0007669"/>
    <property type="project" value="InterPro"/>
</dbReference>
<dbReference type="InterPro" id="IPR007858">
    <property type="entry name" value="Dpy-30_motif"/>
</dbReference>
<sequence length="764" mass="85110">MRVFVSDLHSTLGIELTRQLQDAEHEVLGSVSSKTQLATIKRKLQEHPASDTATALKDPVALVTDKISLTKLVQRADVVITSLVNDSKHTMELLKLFEKPREESENEEEVDSGAIKRFIALTSVLTWSKNPSHAKDGRGHREDDFKTRKPARKYADLKTAETQILSAARIDQLETYLVASGLVYGGAQSNLGLLFRNAWMYPDRDLIVPSLPGCAVPRGENLLPMISVYDLALFTARLATNAGAVSKNYIIATDLASQTTTLRDLCVGLSVLLSNSRICYSLTDEQVDDLLVNEDDDVVGPLQVHICFDVPNETAALTQLVPVEEYMHIETGLLSNLAFYVQDFIASMDLRPLKTVILGPPRVGKSWLSERLTKEYYLPLLTVDTVLDELFAGIKTIDQQSADENGEAVATPEESPSDEVDEEVKKLREELRDWQKTAEGTRKSTLDLMESLVIDLLRWKLCSATCRNQGYVLDGLPTTVAQATKLFEKIASADGTEGDGEGEEGGGDEVAAESTSNAGDDPSGEKEAILDKLRPNKQIQLPNRVIMLDAPQQLLEERAQALTEEVAIATENTQVAFEKRYTSFMAEMEPLATFFEQTAQSDGIEVLELHLTDETSYHNSEVFLDPVHTYMEQGGHGKPNNFHPTREELRQMEREFTQKKQEEESRERQRAVEEDEREAAAEQARLAADQARLEVIQREEAELLESRAKPLRTFLMDTVLPALTEGMLEIVKVQPDDPIDYLAEFLFQKGQEMEANAASTPPQS</sequence>
<dbReference type="Pfam" id="PF05186">
    <property type="entry name" value="Dpy-30"/>
    <property type="match status" value="1"/>
</dbReference>
<keyword evidence="2" id="KW-0547">Nucleotide-binding</keyword>
<feature type="compositionally biased region" description="Basic and acidic residues" evidence="4">
    <location>
        <begin position="654"/>
        <end position="672"/>
    </location>
</feature>
<dbReference type="SUPFAM" id="SSF52540">
    <property type="entry name" value="P-loop containing nucleoside triphosphate hydrolases"/>
    <property type="match status" value="1"/>
</dbReference>
<evidence type="ECO:0008006" key="7">
    <source>
        <dbReference type="Google" id="ProtNLM"/>
    </source>
</evidence>
<dbReference type="AlphaFoldDB" id="A0A8K1CAI3"/>
<keyword evidence="1" id="KW-0808">Transferase</keyword>
<feature type="region of interest" description="Disordered" evidence="4">
    <location>
        <begin position="654"/>
        <end position="679"/>
    </location>
</feature>
<dbReference type="Gene3D" id="3.40.50.720">
    <property type="entry name" value="NAD(P)-binding Rossmann-like Domain"/>
    <property type="match status" value="1"/>
</dbReference>
<feature type="region of interest" description="Disordered" evidence="4">
    <location>
        <begin position="492"/>
        <end position="526"/>
    </location>
</feature>
<keyword evidence="6" id="KW-1185">Reference proteome</keyword>
<evidence type="ECO:0000256" key="2">
    <source>
        <dbReference type="ARBA" id="ARBA00022741"/>
    </source>
</evidence>
<dbReference type="InterPro" id="IPR027417">
    <property type="entry name" value="P-loop_NTPase"/>
</dbReference>
<dbReference type="InterPro" id="IPR000850">
    <property type="entry name" value="Adenylat/UMP-CMP_kin"/>
</dbReference>
<dbReference type="InterPro" id="IPR036291">
    <property type="entry name" value="NAD(P)-bd_dom_sf"/>
</dbReference>
<gene>
    <name evidence="5" type="ORF">Poli38472_004487</name>
</gene>
<reference evidence="5" key="1">
    <citation type="submission" date="2019-03" db="EMBL/GenBank/DDBJ databases">
        <title>Long read genome sequence of the mycoparasitic Pythium oligandrum ATCC 38472 isolated from sugarbeet rhizosphere.</title>
        <authorList>
            <person name="Gaulin E."/>
        </authorList>
    </citation>
    <scope>NUCLEOTIDE SEQUENCE</scope>
    <source>
        <strain evidence="5">ATCC 38472_TT</strain>
    </source>
</reference>
<dbReference type="Gene3D" id="1.20.890.10">
    <property type="entry name" value="cAMP-dependent protein kinase regulatory subunit, dimerization-anchoring domain"/>
    <property type="match status" value="1"/>
</dbReference>
<evidence type="ECO:0000256" key="4">
    <source>
        <dbReference type="SAM" id="MobiDB-lite"/>
    </source>
</evidence>
<evidence type="ECO:0000256" key="3">
    <source>
        <dbReference type="ARBA" id="ARBA00022777"/>
    </source>
</evidence>
<organism evidence="5 6">
    <name type="scientific">Pythium oligandrum</name>
    <name type="common">Mycoparasitic fungus</name>
    <dbReference type="NCBI Taxonomy" id="41045"/>
    <lineage>
        <taxon>Eukaryota</taxon>
        <taxon>Sar</taxon>
        <taxon>Stramenopiles</taxon>
        <taxon>Oomycota</taxon>
        <taxon>Peronosporomycetes</taxon>
        <taxon>Pythiales</taxon>
        <taxon>Pythiaceae</taxon>
        <taxon>Pythium</taxon>
    </lineage>
</organism>
<feature type="region of interest" description="Disordered" evidence="4">
    <location>
        <begin position="402"/>
        <end position="422"/>
    </location>
</feature>
<comment type="caution">
    <text evidence="5">The sequence shown here is derived from an EMBL/GenBank/DDBJ whole genome shotgun (WGS) entry which is preliminary data.</text>
</comment>
<dbReference type="PANTHER" id="PTHR23359">
    <property type="entry name" value="NUCLEOTIDE KINASE"/>
    <property type="match status" value="1"/>
</dbReference>